<keyword evidence="12" id="KW-1207">Sterol metabolism</keyword>
<dbReference type="PANTHER" id="PTHR11626">
    <property type="entry name" value="FARNESYL-DIPHOSPHATE FARNESYLTRANSFERASE"/>
    <property type="match status" value="1"/>
</dbReference>
<comment type="catalytic activity">
    <reaction evidence="15">
        <text>2 (2E,6E)-farnesyl diphosphate + NADH + H(+) = squalene + 2 diphosphate + NAD(+)</text>
        <dbReference type="Rhea" id="RHEA:32299"/>
        <dbReference type="ChEBI" id="CHEBI:15378"/>
        <dbReference type="ChEBI" id="CHEBI:15440"/>
        <dbReference type="ChEBI" id="CHEBI:33019"/>
        <dbReference type="ChEBI" id="CHEBI:57540"/>
        <dbReference type="ChEBI" id="CHEBI:57945"/>
        <dbReference type="ChEBI" id="CHEBI:175763"/>
        <dbReference type="EC" id="2.5.1.21"/>
    </reaction>
</comment>
<evidence type="ECO:0000256" key="6">
    <source>
        <dbReference type="ARBA" id="ARBA00022679"/>
    </source>
</evidence>
<evidence type="ECO:0000256" key="4">
    <source>
        <dbReference type="ARBA" id="ARBA00012373"/>
    </source>
</evidence>
<dbReference type="PANTHER" id="PTHR11626:SF2">
    <property type="entry name" value="SQUALENE SYNTHASE"/>
    <property type="match status" value="1"/>
</dbReference>
<feature type="transmembrane region" description="Helical" evidence="15">
    <location>
        <begin position="407"/>
        <end position="427"/>
    </location>
</feature>
<dbReference type="SFLD" id="SFLDG01018">
    <property type="entry name" value="Squalene/Phytoene_Synthase_Lik"/>
    <property type="match status" value="1"/>
</dbReference>
<keyword evidence="14" id="KW-0511">Multifunctional enzyme</keyword>
<dbReference type="GO" id="GO:0051996">
    <property type="term" value="F:squalene synthase [NAD(P)H] activity"/>
    <property type="evidence" value="ECO:0007669"/>
    <property type="project" value="UniProtKB-UniRule"/>
</dbReference>
<dbReference type="InterPro" id="IPR019845">
    <property type="entry name" value="Squalene/phytoene_synthase_CS"/>
</dbReference>
<evidence type="ECO:0000256" key="10">
    <source>
        <dbReference type="ARBA" id="ARBA00023011"/>
    </source>
</evidence>
<evidence type="ECO:0000313" key="17">
    <source>
        <dbReference type="Proteomes" id="UP000308133"/>
    </source>
</evidence>
<dbReference type="CDD" id="cd00683">
    <property type="entry name" value="Trans_IPPS_HH"/>
    <property type="match status" value="1"/>
</dbReference>
<dbReference type="Gene3D" id="1.10.600.10">
    <property type="entry name" value="Farnesyl Diphosphate Synthase"/>
    <property type="match status" value="1"/>
</dbReference>
<dbReference type="InterPro" id="IPR006449">
    <property type="entry name" value="Squal_synth-like"/>
</dbReference>
<comment type="similarity">
    <text evidence="3 15">Belongs to the phytoene/squalene synthase family.</text>
</comment>
<evidence type="ECO:0000256" key="1">
    <source>
        <dbReference type="ARBA" id="ARBA00001946"/>
    </source>
</evidence>
<dbReference type="EC" id="2.5.1.21" evidence="4 15"/>
<comment type="subcellular location">
    <subcellularLocation>
        <location evidence="2">Membrane</location>
    </subcellularLocation>
</comment>
<keyword evidence="5" id="KW-0444">Lipid biosynthesis</keyword>
<comment type="caution">
    <text evidence="16">The sequence shown here is derived from an EMBL/GenBank/DDBJ whole genome shotgun (WGS) entry which is preliminary data.</text>
</comment>
<dbReference type="SFLD" id="SFLDS00005">
    <property type="entry name" value="Isoprenoid_Synthase_Type_I"/>
    <property type="match status" value="1"/>
</dbReference>
<dbReference type="GO" id="GO:0055056">
    <property type="term" value="F:D-glucose transmembrane transporter activity"/>
    <property type="evidence" value="ECO:0007669"/>
    <property type="project" value="UniProtKB-UniRule"/>
</dbReference>
<comment type="pathway">
    <text evidence="15">Terpene metabolism; lanosterol biosynthesis; lanosterol from farnesyl diphosphate: step 1/3.</text>
</comment>
<reference evidence="16 17" key="1">
    <citation type="submission" date="2018-02" db="EMBL/GenBank/DDBJ databases">
        <title>Draft genome sequences of Elsinoe sp., causing black scab on jojoba.</title>
        <authorList>
            <person name="Stodart B."/>
            <person name="Jeffress S."/>
            <person name="Ash G."/>
            <person name="Arun Chinnappa K."/>
        </authorList>
    </citation>
    <scope>NUCLEOTIDE SEQUENCE [LARGE SCALE GENOMIC DNA]</scope>
    <source>
        <strain evidence="16 17">Hillstone_2</strain>
    </source>
</reference>
<evidence type="ECO:0000256" key="8">
    <source>
        <dbReference type="ARBA" id="ARBA00022955"/>
    </source>
</evidence>
<dbReference type="NCBIfam" id="TIGR01559">
    <property type="entry name" value="squal_synth"/>
    <property type="match status" value="1"/>
</dbReference>
<organism evidence="16 17">
    <name type="scientific">Elsinoe australis</name>
    <dbReference type="NCBI Taxonomy" id="40998"/>
    <lineage>
        <taxon>Eukaryota</taxon>
        <taxon>Fungi</taxon>
        <taxon>Dikarya</taxon>
        <taxon>Ascomycota</taxon>
        <taxon>Pezizomycotina</taxon>
        <taxon>Dothideomycetes</taxon>
        <taxon>Dothideomycetidae</taxon>
        <taxon>Myriangiales</taxon>
        <taxon>Elsinoaceae</taxon>
        <taxon>Elsinoe</taxon>
    </lineage>
</organism>
<comment type="function">
    <text evidence="15">Catalyzes the condensation of 2 farnesyl pyrophosphate (FPP) moieties to form squalene.</text>
</comment>
<comment type="catalytic activity">
    <reaction evidence="15">
        <text>2 (2E,6E)-farnesyl diphosphate + NADPH + H(+) = squalene + 2 diphosphate + NADP(+)</text>
        <dbReference type="Rhea" id="RHEA:32295"/>
        <dbReference type="ChEBI" id="CHEBI:15378"/>
        <dbReference type="ChEBI" id="CHEBI:15440"/>
        <dbReference type="ChEBI" id="CHEBI:33019"/>
        <dbReference type="ChEBI" id="CHEBI:57783"/>
        <dbReference type="ChEBI" id="CHEBI:58349"/>
        <dbReference type="ChEBI" id="CHEBI:175763"/>
        <dbReference type="EC" id="2.5.1.21"/>
    </reaction>
</comment>
<dbReference type="GO" id="GO:0045338">
    <property type="term" value="P:farnesyl diphosphate metabolic process"/>
    <property type="evidence" value="ECO:0007669"/>
    <property type="project" value="InterPro"/>
</dbReference>
<evidence type="ECO:0000256" key="13">
    <source>
        <dbReference type="ARBA" id="ARBA00023221"/>
    </source>
</evidence>
<dbReference type="Proteomes" id="UP000308133">
    <property type="component" value="Unassembled WGS sequence"/>
</dbReference>
<dbReference type="PROSITE" id="PS01044">
    <property type="entry name" value="SQUALEN_PHYTOEN_SYN_1"/>
    <property type="match status" value="1"/>
</dbReference>
<evidence type="ECO:0000256" key="2">
    <source>
        <dbReference type="ARBA" id="ARBA00004370"/>
    </source>
</evidence>
<keyword evidence="13" id="KW-0753">Steroid metabolism</keyword>
<keyword evidence="8" id="KW-0752">Steroid biosynthesis</keyword>
<dbReference type="Pfam" id="PF00494">
    <property type="entry name" value="SQS_PSY"/>
    <property type="match status" value="1"/>
</dbReference>
<gene>
    <name evidence="16" type="ORF">C1H76_0803</name>
</gene>
<dbReference type="AlphaFoldDB" id="A0A4U7B6L0"/>
<dbReference type="InterPro" id="IPR008949">
    <property type="entry name" value="Isoprenoid_synthase_dom_sf"/>
</dbReference>
<dbReference type="FunFam" id="1.10.600.10:FF:000023">
    <property type="entry name" value="Squalene synthase"/>
    <property type="match status" value="1"/>
</dbReference>
<dbReference type="GO" id="GO:0005789">
    <property type="term" value="C:endoplasmic reticulum membrane"/>
    <property type="evidence" value="ECO:0007669"/>
    <property type="project" value="TreeGrafter"/>
</dbReference>
<comment type="cofactor">
    <cofactor evidence="1 15">
        <name>Mg(2+)</name>
        <dbReference type="ChEBI" id="CHEBI:18420"/>
    </cofactor>
</comment>
<evidence type="ECO:0000256" key="15">
    <source>
        <dbReference type="RuleBase" id="RU368088"/>
    </source>
</evidence>
<sequence>MVLINDLVHYTTHPQELLAIIQWKIWYQPTHARDPPTESSDLKECWRFLRLCSRSFETVVQELPPDLVTPVCIFYLILRSLDTIEDDMTIHPSEKEHLLRQFHTHISDPLWSYTGNRPTMHDGPLLLNFPYISREYNKLKPEYAQTIASITAQMGAGMADFASSLDSGITTTTSYGLYCHYVAGLVGTGLTSLFTAASLAPSSLHSHPTWTESTAQFLQQTNIIRDVRADHDDGRSFWPRDVWRKHVDAFEDLFLPQHRDKAVRCGREMVLLALGRAEEALRYMALLEEEEEAVLRFVAIPQCMAFATLEACFGNGEVFAGKVKISRGLACRVMMDVRAGMEGVCGVFGFYAKTIREENERNDPCAGIEEVCRGIERTARAIVEEMKVKRARAQGGCNEMRRGKERYIYYCTLGMLAMAGVFTAYLVRDVF</sequence>
<keyword evidence="8" id="KW-0443">Lipid metabolism</keyword>
<evidence type="ECO:0000256" key="14">
    <source>
        <dbReference type="ARBA" id="ARBA00023268"/>
    </source>
</evidence>
<protein>
    <recommendedName>
        <fullName evidence="4 15">Squalene synthase</fullName>
        <shortName evidence="15">SQS</shortName>
        <shortName evidence="15">SS</shortName>
        <ecNumber evidence="4 15">2.5.1.21</ecNumber>
    </recommendedName>
</protein>
<keyword evidence="9 15" id="KW-1133">Transmembrane helix</keyword>
<dbReference type="InterPro" id="IPR033904">
    <property type="entry name" value="Trans_IPPS_HH"/>
</dbReference>
<keyword evidence="6 15" id="KW-0808">Transferase</keyword>
<keyword evidence="10" id="KW-0756">Sterol biosynthesis</keyword>
<dbReference type="UniPathway" id="UPA00767">
    <property type="reaction ID" value="UER00751"/>
</dbReference>
<evidence type="ECO:0000256" key="11">
    <source>
        <dbReference type="ARBA" id="ARBA00023136"/>
    </source>
</evidence>
<proteinExistence type="inferred from homology"/>
<dbReference type="InterPro" id="IPR002060">
    <property type="entry name" value="Squ/phyt_synthse"/>
</dbReference>
<dbReference type="EMBL" id="PTQR01000009">
    <property type="protein sequence ID" value="TKX27048.1"/>
    <property type="molecule type" value="Genomic_DNA"/>
</dbReference>
<evidence type="ECO:0000256" key="7">
    <source>
        <dbReference type="ARBA" id="ARBA00022692"/>
    </source>
</evidence>
<dbReference type="SUPFAM" id="SSF48576">
    <property type="entry name" value="Terpenoid synthases"/>
    <property type="match status" value="1"/>
</dbReference>
<dbReference type="InterPro" id="IPR044844">
    <property type="entry name" value="Trans_IPPS_euk-type"/>
</dbReference>
<evidence type="ECO:0000256" key="9">
    <source>
        <dbReference type="ARBA" id="ARBA00022989"/>
    </source>
</evidence>
<dbReference type="GO" id="GO:0006696">
    <property type="term" value="P:ergosterol biosynthetic process"/>
    <property type="evidence" value="ECO:0007669"/>
    <property type="project" value="TreeGrafter"/>
</dbReference>
<evidence type="ECO:0000313" key="16">
    <source>
        <dbReference type="EMBL" id="TKX27048.1"/>
    </source>
</evidence>
<evidence type="ECO:0000256" key="5">
    <source>
        <dbReference type="ARBA" id="ARBA00022516"/>
    </source>
</evidence>
<accession>A0A4U7B6L0</accession>
<evidence type="ECO:0000256" key="3">
    <source>
        <dbReference type="ARBA" id="ARBA00006251"/>
    </source>
</evidence>
<keyword evidence="7 15" id="KW-0812">Transmembrane</keyword>
<name>A0A4U7B6L0_9PEZI</name>
<keyword evidence="11 15" id="KW-0472">Membrane</keyword>
<evidence type="ECO:0000256" key="12">
    <source>
        <dbReference type="ARBA" id="ARBA00023166"/>
    </source>
</evidence>